<sequence>MKTIKPESIGLFCLSSGDVELAKYLAGMLPITCFVGEDWQQGFRSCNGGLLQSLSDAFRDYSVLLLIAESGAFIPENLPHSDGVTVILIAEHNARLLAGPAGGATALIHYLDEACQRRRTAVSDALCRALTRENRAIPQCGFNS</sequence>
<evidence type="ECO:0000313" key="6">
    <source>
        <dbReference type="Proteomes" id="UP000663211"/>
    </source>
</evidence>
<evidence type="ECO:0000313" key="2">
    <source>
        <dbReference type="EMBL" id="QST75272.1"/>
    </source>
</evidence>
<protein>
    <submittedName>
        <fullName evidence="3">Cobalamin biosynthesis protein</fullName>
    </submittedName>
</protein>
<dbReference type="EMBL" id="CP070296">
    <property type="protein sequence ID" value="QST75272.1"/>
    <property type="molecule type" value="Genomic_DNA"/>
</dbReference>
<dbReference type="EMBL" id="PYQT01000004">
    <property type="protein sequence ID" value="PSY44119.1"/>
    <property type="molecule type" value="Genomic_DNA"/>
</dbReference>
<evidence type="ECO:0000313" key="4">
    <source>
        <dbReference type="Proteomes" id="UP000240382"/>
    </source>
</evidence>
<proteinExistence type="predicted"/>
<keyword evidence="4" id="KW-1185">Reference proteome</keyword>
<evidence type="ECO:0000313" key="3">
    <source>
        <dbReference type="EMBL" id="TBR49854.1"/>
    </source>
</evidence>
<dbReference type="Proteomes" id="UP000663211">
    <property type="component" value="Chromosome"/>
</dbReference>
<organism evidence="3 5">
    <name type="scientific">Escherichia albertii</name>
    <dbReference type="NCBI Taxonomy" id="208962"/>
    <lineage>
        <taxon>Bacteria</taxon>
        <taxon>Pseudomonadati</taxon>
        <taxon>Pseudomonadota</taxon>
        <taxon>Gammaproteobacteria</taxon>
        <taxon>Enterobacterales</taxon>
        <taxon>Enterobacteriaceae</taxon>
        <taxon>Escherichia</taxon>
    </lineage>
</organism>
<dbReference type="Proteomes" id="UP000240382">
    <property type="component" value="Unassembled WGS sequence"/>
</dbReference>
<dbReference type="AlphaFoldDB" id="A0A2T3RUL4"/>
<dbReference type="Proteomes" id="UP000292187">
    <property type="component" value="Unassembled WGS sequence"/>
</dbReference>
<dbReference type="EMBL" id="SIZV01000026">
    <property type="protein sequence ID" value="TBR49854.1"/>
    <property type="molecule type" value="Genomic_DNA"/>
</dbReference>
<dbReference type="RefSeq" id="WP_002461881.1">
    <property type="nucleotide sequence ID" value="NZ_BBVF01000021.1"/>
</dbReference>
<dbReference type="GeneID" id="89516773"/>
<evidence type="ECO:0000313" key="5">
    <source>
        <dbReference type="Proteomes" id="UP000292187"/>
    </source>
</evidence>
<name>A0A2T3RUL4_ESCAL</name>
<reference evidence="3 5" key="2">
    <citation type="submission" date="2019-02" db="EMBL/GenBank/DDBJ databases">
        <title>Draft genome sequence of Escherichia albertii strain Mex-12/320a, isolated from an infant with diarrhea, harboring virulence genes associated with diarrheagenic strains of enteropathogenic E. coli.</title>
        <authorList>
            <person name="Maldonado-Puga S."/>
            <person name="Meza-Segura M."/>
            <person name="Zaidi M.B."/>
            <person name="Estrada-Garcia T."/>
        </authorList>
    </citation>
    <scope>NUCLEOTIDE SEQUENCE [LARGE SCALE GENOMIC DNA]</scope>
    <source>
        <strain evidence="3 5">Mex-12/320a</strain>
    </source>
</reference>
<reference evidence="2 6" key="3">
    <citation type="submission" date="2021-03" db="EMBL/GenBank/DDBJ databases">
        <title>Comparative genomics of Chinese and international isolates of Escherichia albertii: population structure and evolution of virulence and antimicrobial resistance.</title>
        <authorList>
            <person name="Wang H."/>
            <person name="Xiong Y."/>
            <person name="Luo L."/>
        </authorList>
    </citation>
    <scope>NUCLEOTIDE SEQUENCE [LARGE SCALE GENOMIC DNA]</scope>
    <source>
        <strain evidence="2 6">Sample 165</strain>
    </source>
</reference>
<gene>
    <name evidence="1" type="ORF">C7B09_06390</name>
    <name evidence="3" type="ORF">EYS06_18285</name>
    <name evidence="2" type="ORF">JRC44_09520</name>
</gene>
<accession>A0A2T3RUL4</accession>
<evidence type="ECO:0000313" key="1">
    <source>
        <dbReference type="EMBL" id="PSY44119.1"/>
    </source>
</evidence>
<reference evidence="1 4" key="1">
    <citation type="submission" date="2018-03" db="EMBL/GenBank/DDBJ databases">
        <title>Whole Genome Sequencing of Escherichia coli isolates from wildlife.</title>
        <authorList>
            <person name="Whitehouse C.A."/>
            <person name="Lacher D.W."/>
            <person name="Mammel M.K."/>
            <person name="Barnaba T."/>
            <person name="Lorch J.M."/>
        </authorList>
    </citation>
    <scope>NUCLEOTIDE SEQUENCE [LARGE SCALE GENOMIC DNA]</scope>
    <source>
        <strain evidence="1 4">20507-2</strain>
    </source>
</reference>